<dbReference type="Proteomes" id="UP001519271">
    <property type="component" value="Unassembled WGS sequence"/>
</dbReference>
<comment type="caution">
    <text evidence="8">The sequence shown here is derived from an EMBL/GenBank/DDBJ whole genome shotgun (WGS) entry which is preliminary data.</text>
</comment>
<evidence type="ECO:0000259" key="7">
    <source>
        <dbReference type="PROSITE" id="PS51160"/>
    </source>
</evidence>
<dbReference type="InterPro" id="IPR036046">
    <property type="entry name" value="Acylphosphatase-like_dom_sf"/>
</dbReference>
<dbReference type="EMBL" id="JAGGKC010000015">
    <property type="protein sequence ID" value="MBP1919495.1"/>
    <property type="molecule type" value="Genomic_DNA"/>
</dbReference>
<comment type="catalytic activity">
    <reaction evidence="4 5">
        <text>an acyl phosphate + H2O = a carboxylate + phosphate + H(+)</text>
        <dbReference type="Rhea" id="RHEA:14965"/>
        <dbReference type="ChEBI" id="CHEBI:15377"/>
        <dbReference type="ChEBI" id="CHEBI:15378"/>
        <dbReference type="ChEBI" id="CHEBI:29067"/>
        <dbReference type="ChEBI" id="CHEBI:43474"/>
        <dbReference type="ChEBI" id="CHEBI:59918"/>
        <dbReference type="EC" id="3.6.1.7"/>
    </reaction>
</comment>
<evidence type="ECO:0000256" key="6">
    <source>
        <dbReference type="RuleBase" id="RU004168"/>
    </source>
</evidence>
<dbReference type="SUPFAM" id="SSF54975">
    <property type="entry name" value="Acylphosphatase/BLUF domain-like"/>
    <property type="match status" value="1"/>
</dbReference>
<feature type="active site" evidence="5">
    <location>
        <position position="36"/>
    </location>
</feature>
<feature type="active site" evidence="5">
    <location>
        <position position="18"/>
    </location>
</feature>
<dbReference type="InterPro" id="IPR001792">
    <property type="entry name" value="Acylphosphatase-like_dom"/>
</dbReference>
<evidence type="ECO:0000256" key="5">
    <source>
        <dbReference type="PROSITE-ProRule" id="PRU00520"/>
    </source>
</evidence>
<comment type="similarity">
    <text evidence="1 6">Belongs to the acylphosphatase family.</text>
</comment>
<accession>A0ABS4G4L2</accession>
<proteinExistence type="inferred from homology"/>
<dbReference type="InterPro" id="IPR020456">
    <property type="entry name" value="Acylphosphatase"/>
</dbReference>
<evidence type="ECO:0000313" key="9">
    <source>
        <dbReference type="Proteomes" id="UP001519271"/>
    </source>
</evidence>
<evidence type="ECO:0000313" key="8">
    <source>
        <dbReference type="EMBL" id="MBP1919495.1"/>
    </source>
</evidence>
<evidence type="ECO:0000256" key="1">
    <source>
        <dbReference type="ARBA" id="ARBA00005614"/>
    </source>
</evidence>
<dbReference type="Gene3D" id="3.30.70.100">
    <property type="match status" value="1"/>
</dbReference>
<dbReference type="PANTHER" id="PTHR47268">
    <property type="entry name" value="ACYLPHOSPHATASE"/>
    <property type="match status" value="1"/>
</dbReference>
<evidence type="ECO:0000256" key="4">
    <source>
        <dbReference type="ARBA" id="ARBA00047645"/>
    </source>
</evidence>
<dbReference type="GO" id="GO:0003998">
    <property type="term" value="F:acylphosphatase activity"/>
    <property type="evidence" value="ECO:0007669"/>
    <property type="project" value="UniProtKB-EC"/>
</dbReference>
<dbReference type="PANTHER" id="PTHR47268:SF4">
    <property type="entry name" value="ACYLPHOSPHATASE"/>
    <property type="match status" value="1"/>
</dbReference>
<evidence type="ECO:0000256" key="3">
    <source>
        <dbReference type="ARBA" id="ARBA00015991"/>
    </source>
</evidence>
<protein>
    <recommendedName>
        <fullName evidence="3 5">acylphosphatase</fullName>
        <ecNumber evidence="2 5">3.6.1.7</ecNumber>
    </recommendedName>
</protein>
<dbReference type="RefSeq" id="WP_209459688.1">
    <property type="nucleotide sequence ID" value="NZ_JAGGKC010000015.1"/>
</dbReference>
<keyword evidence="9" id="KW-1185">Reference proteome</keyword>
<reference evidence="8 9" key="1">
    <citation type="submission" date="2021-03" db="EMBL/GenBank/DDBJ databases">
        <title>Genomic Encyclopedia of Type Strains, Phase IV (KMG-IV): sequencing the most valuable type-strain genomes for metagenomic binning, comparative biology and taxonomic classification.</title>
        <authorList>
            <person name="Goeker M."/>
        </authorList>
    </citation>
    <scope>NUCLEOTIDE SEQUENCE [LARGE SCALE GENOMIC DNA]</scope>
    <source>
        <strain evidence="8 9">DSM 6139</strain>
    </source>
</reference>
<dbReference type="Pfam" id="PF00708">
    <property type="entry name" value="Acylphosphatase"/>
    <property type="match status" value="1"/>
</dbReference>
<sequence length="90" mass="10427">MKRLFIIYQGRVQGVGFRYFVYRAAYLMKLTGHVRNMDNGNVEVEVQGPDDHISVFLDTVKGGNGYSRIENYSMKEIPLKPNEKSFDITY</sequence>
<name>A0ABS4G4L2_9CLOT</name>
<keyword evidence="5 8" id="KW-0378">Hydrolase</keyword>
<organism evidence="8 9">
    <name type="scientific">Youngiibacter multivorans</name>
    <dbReference type="NCBI Taxonomy" id="937251"/>
    <lineage>
        <taxon>Bacteria</taxon>
        <taxon>Bacillati</taxon>
        <taxon>Bacillota</taxon>
        <taxon>Clostridia</taxon>
        <taxon>Eubacteriales</taxon>
        <taxon>Clostridiaceae</taxon>
        <taxon>Youngiibacter</taxon>
    </lineage>
</organism>
<evidence type="ECO:0000256" key="2">
    <source>
        <dbReference type="ARBA" id="ARBA00012150"/>
    </source>
</evidence>
<dbReference type="EC" id="3.6.1.7" evidence="2 5"/>
<feature type="domain" description="Acylphosphatase-like" evidence="7">
    <location>
        <begin position="3"/>
        <end position="90"/>
    </location>
</feature>
<gene>
    <name evidence="8" type="ORF">J2Z34_001984</name>
</gene>
<dbReference type="PROSITE" id="PS51160">
    <property type="entry name" value="ACYLPHOSPHATASE_3"/>
    <property type="match status" value="1"/>
</dbReference>